<protein>
    <recommendedName>
        <fullName evidence="5">Transposase</fullName>
    </recommendedName>
</protein>
<evidence type="ECO:0000313" key="4">
    <source>
        <dbReference type="Proteomes" id="UP000534286"/>
    </source>
</evidence>
<feature type="coiled-coil region" evidence="1">
    <location>
        <begin position="74"/>
        <end position="101"/>
    </location>
</feature>
<evidence type="ECO:0000256" key="2">
    <source>
        <dbReference type="SAM" id="MobiDB-lite"/>
    </source>
</evidence>
<reference evidence="3 4" key="1">
    <citation type="submission" date="2020-08" db="EMBL/GenBank/DDBJ databases">
        <title>Sequencing the genomes of 1000 actinobacteria strains.</title>
        <authorList>
            <person name="Klenk H.-P."/>
        </authorList>
    </citation>
    <scope>NUCLEOTIDE SEQUENCE [LARGE SCALE GENOMIC DNA]</scope>
    <source>
        <strain evidence="3 4">DSM 43023</strain>
    </source>
</reference>
<accession>A0A7W7WD09</accession>
<organism evidence="3 4">
    <name type="scientific">Streptosporangium album</name>
    <dbReference type="NCBI Taxonomy" id="47479"/>
    <lineage>
        <taxon>Bacteria</taxon>
        <taxon>Bacillati</taxon>
        <taxon>Actinomycetota</taxon>
        <taxon>Actinomycetes</taxon>
        <taxon>Streptosporangiales</taxon>
        <taxon>Streptosporangiaceae</taxon>
        <taxon>Streptosporangium</taxon>
    </lineage>
</organism>
<keyword evidence="4" id="KW-1185">Reference proteome</keyword>
<sequence length="121" mass="13775">MSGRFGAPHRRLDDAGDTITVAAVVRASGASRAFLYRVPELIEEIQRLRNLQQRSGQRHPARQRMTDPSKEARIRQLTVTNGELRAELQRLRAQNALLLGRLREHAATRRVDHDHPPEQVS</sequence>
<comment type="caution">
    <text evidence="3">The sequence shown here is derived from an EMBL/GenBank/DDBJ whole genome shotgun (WGS) entry which is preliminary data.</text>
</comment>
<dbReference type="RefSeq" id="WP_184757945.1">
    <property type="nucleotide sequence ID" value="NZ_BAABEK010000112.1"/>
</dbReference>
<evidence type="ECO:0000313" key="3">
    <source>
        <dbReference type="EMBL" id="MBB4941849.1"/>
    </source>
</evidence>
<dbReference type="AlphaFoldDB" id="A0A7W7WD09"/>
<proteinExistence type="predicted"/>
<keyword evidence="1" id="KW-0175">Coiled coil</keyword>
<dbReference type="EMBL" id="JACHJU010000003">
    <property type="protein sequence ID" value="MBB4941849.1"/>
    <property type="molecule type" value="Genomic_DNA"/>
</dbReference>
<name>A0A7W7WD09_9ACTN</name>
<evidence type="ECO:0000256" key="1">
    <source>
        <dbReference type="SAM" id="Coils"/>
    </source>
</evidence>
<feature type="region of interest" description="Disordered" evidence="2">
    <location>
        <begin position="51"/>
        <end position="70"/>
    </location>
</feature>
<evidence type="ECO:0008006" key="5">
    <source>
        <dbReference type="Google" id="ProtNLM"/>
    </source>
</evidence>
<gene>
    <name evidence="3" type="ORF">FHR32_006235</name>
</gene>
<dbReference type="Proteomes" id="UP000534286">
    <property type="component" value="Unassembled WGS sequence"/>
</dbReference>
<dbReference type="InterPro" id="IPR046229">
    <property type="entry name" value="TnpC-like"/>
</dbReference>
<dbReference type="Pfam" id="PF19776">
    <property type="entry name" value="DUF6262"/>
    <property type="match status" value="1"/>
</dbReference>